<feature type="active site" evidence="6">
    <location>
        <position position="774"/>
    </location>
</feature>
<evidence type="ECO:0000259" key="9">
    <source>
        <dbReference type="Pfam" id="PF00171"/>
    </source>
</evidence>
<dbReference type="InterPro" id="IPR016163">
    <property type="entry name" value="Ald_DH_C"/>
</dbReference>
<dbReference type="EMBL" id="HG934468">
    <property type="protein sequence ID" value="CDN33026.1"/>
    <property type="molecule type" value="Genomic_DNA"/>
</dbReference>
<dbReference type="GO" id="GO:0003842">
    <property type="term" value="F:L-glutamate gamma-semialdehyde dehydrogenase activity"/>
    <property type="evidence" value="ECO:0007669"/>
    <property type="project" value="UniProtKB-EC"/>
</dbReference>
<comment type="pathway">
    <text evidence="1">Amino-acid degradation; L-proline degradation into L-glutamate; L-glutamate from L-proline: step 2/2.</text>
</comment>
<dbReference type="SUPFAM" id="SSF53720">
    <property type="entry name" value="ALDH-like"/>
    <property type="match status" value="1"/>
</dbReference>
<dbReference type="InterPro" id="IPR025703">
    <property type="entry name" value="Bifunct_PutA"/>
</dbReference>
<dbReference type="InterPro" id="IPR050485">
    <property type="entry name" value="Proline_metab_enzyme"/>
</dbReference>
<evidence type="ECO:0000256" key="1">
    <source>
        <dbReference type="ARBA" id="ARBA00004786"/>
    </source>
</evidence>
<evidence type="ECO:0000256" key="7">
    <source>
        <dbReference type="PROSITE-ProRule" id="PRU10007"/>
    </source>
</evidence>
<evidence type="ECO:0000256" key="2">
    <source>
        <dbReference type="ARBA" id="ARBA00012884"/>
    </source>
</evidence>
<dbReference type="PROSITE" id="PS00070">
    <property type="entry name" value="ALDEHYDE_DEHYDR_CYS"/>
    <property type="match status" value="1"/>
</dbReference>
<proteinExistence type="inferred from homology"/>
<dbReference type="GO" id="GO:0010133">
    <property type="term" value="P:L-proline catabolic process to L-glutamate"/>
    <property type="evidence" value="ECO:0007669"/>
    <property type="project" value="InterPro"/>
</dbReference>
<dbReference type="Gene3D" id="3.40.309.10">
    <property type="entry name" value="Aldehyde Dehydrogenase, Chain A, domain 2"/>
    <property type="match status" value="1"/>
</dbReference>
<dbReference type="PIRSF" id="PIRSF000197">
    <property type="entry name" value="Bifunct_PutA"/>
    <property type="match status" value="1"/>
</dbReference>
<organism evidence="11 12">
    <name type="scientific">Mucinivorans hirudinis</name>
    <dbReference type="NCBI Taxonomy" id="1433126"/>
    <lineage>
        <taxon>Bacteria</taxon>
        <taxon>Pseudomonadati</taxon>
        <taxon>Bacteroidota</taxon>
        <taxon>Bacteroidia</taxon>
        <taxon>Bacteroidales</taxon>
        <taxon>Rikenellaceae</taxon>
        <taxon>Mucinivorans</taxon>
    </lineage>
</organism>
<dbReference type="PANTHER" id="PTHR42862:SF1">
    <property type="entry name" value="DELTA-1-PYRROLINE-5-CARBOXYLATE DEHYDROGENASE 2, ISOFORM A-RELATED"/>
    <property type="match status" value="1"/>
</dbReference>
<dbReference type="eggNOG" id="COG1012">
    <property type="taxonomic scope" value="Bacteria"/>
</dbReference>
<dbReference type="PANTHER" id="PTHR42862">
    <property type="entry name" value="DELTA-1-PYRROLINE-5-CARBOXYLATE DEHYDROGENASE 1, ISOFORM A-RELATED"/>
    <property type="match status" value="1"/>
</dbReference>
<keyword evidence="12" id="KW-1185">Reference proteome</keyword>
<comment type="similarity">
    <text evidence="8">Belongs to the aldehyde dehydrogenase family.</text>
</comment>
<protein>
    <recommendedName>
        <fullName evidence="2">L-glutamate gamma-semialdehyde dehydrogenase</fullName>
        <ecNumber evidence="2">1.2.1.88</ecNumber>
    </recommendedName>
</protein>
<feature type="domain" description="Proline dehydrogenase" evidence="10">
    <location>
        <begin position="130"/>
        <end position="428"/>
    </location>
</feature>
<evidence type="ECO:0000256" key="3">
    <source>
        <dbReference type="ARBA" id="ARBA00023002"/>
    </source>
</evidence>
<dbReference type="InterPro" id="IPR002872">
    <property type="entry name" value="Proline_DH_dom"/>
</dbReference>
<name>A0A060RBJ8_9BACT</name>
<dbReference type="Pfam" id="PF01619">
    <property type="entry name" value="Pro_dh"/>
    <property type="match status" value="1"/>
</dbReference>
<dbReference type="GO" id="GO:0009898">
    <property type="term" value="C:cytoplasmic side of plasma membrane"/>
    <property type="evidence" value="ECO:0007669"/>
    <property type="project" value="TreeGrafter"/>
</dbReference>
<evidence type="ECO:0000313" key="12">
    <source>
        <dbReference type="Proteomes" id="UP000027616"/>
    </source>
</evidence>
<evidence type="ECO:0000256" key="6">
    <source>
        <dbReference type="PIRSR" id="PIRSR000197-1"/>
    </source>
</evidence>
<dbReference type="PROSITE" id="PS00687">
    <property type="entry name" value="ALDEHYDE_DEHYDR_GLU"/>
    <property type="match status" value="1"/>
</dbReference>
<dbReference type="InterPro" id="IPR029510">
    <property type="entry name" value="Ald_DH_CS_GLU"/>
</dbReference>
<dbReference type="InterPro" id="IPR016160">
    <property type="entry name" value="Ald_DH_CS_CYS"/>
</dbReference>
<feature type="active site" evidence="6 7">
    <location>
        <position position="740"/>
    </location>
</feature>
<dbReference type="eggNOG" id="COG0506">
    <property type="taxonomic scope" value="Bacteria"/>
</dbReference>
<dbReference type="OrthoDB" id="9762913at2"/>
<evidence type="ECO:0000256" key="4">
    <source>
        <dbReference type="ARBA" id="ARBA00023027"/>
    </source>
</evidence>
<reference evidence="11 12" key="1">
    <citation type="journal article" date="2015" name="Genome Announc.">
        <title>Complete Genome Sequence of the Novel Leech Symbiont Mucinivorans hirudinis M3T.</title>
        <authorList>
            <person name="Nelson M.C."/>
            <person name="Bomar L."/>
            <person name="Graf J."/>
        </authorList>
    </citation>
    <scope>NUCLEOTIDE SEQUENCE [LARGE SCALE GENOMIC DNA]</scope>
    <source>
        <strain evidence="12">M3</strain>
    </source>
</reference>
<keyword evidence="3 8" id="KW-0560">Oxidoreductase</keyword>
<dbReference type="InterPro" id="IPR029041">
    <property type="entry name" value="FAD-linked_oxidoreductase-like"/>
</dbReference>
<dbReference type="InterPro" id="IPR016161">
    <property type="entry name" value="Ald_DH/histidinol_DH"/>
</dbReference>
<evidence type="ECO:0000256" key="5">
    <source>
        <dbReference type="ARBA" id="ARBA00048142"/>
    </source>
</evidence>
<accession>A0A060RBJ8</accession>
<dbReference type="Pfam" id="PF00171">
    <property type="entry name" value="Aldedh"/>
    <property type="match status" value="1"/>
</dbReference>
<evidence type="ECO:0000256" key="8">
    <source>
        <dbReference type="RuleBase" id="RU003345"/>
    </source>
</evidence>
<dbReference type="PATRIC" id="fig|1433126.3.peg.2931"/>
<dbReference type="Gene3D" id="3.20.20.220">
    <property type="match status" value="1"/>
</dbReference>
<dbReference type="AlphaFoldDB" id="A0A060RBJ8"/>
<dbReference type="STRING" id="1433126.BN938_2961"/>
<dbReference type="Proteomes" id="UP000027616">
    <property type="component" value="Chromosome I"/>
</dbReference>
<feature type="domain" description="Aldehyde dehydrogenase" evidence="9">
    <location>
        <begin position="539"/>
        <end position="965"/>
    </location>
</feature>
<dbReference type="FunFam" id="3.40.309.10:FF:000005">
    <property type="entry name" value="1-pyrroline-5-carboxylate dehydrogenase 1"/>
    <property type="match status" value="1"/>
</dbReference>
<dbReference type="InterPro" id="IPR015590">
    <property type="entry name" value="Aldehyde_DH_dom"/>
</dbReference>
<gene>
    <name evidence="11" type="ORF">BN938_2961</name>
</gene>
<dbReference type="GO" id="GO:0004657">
    <property type="term" value="F:proline dehydrogenase activity"/>
    <property type="evidence" value="ECO:0007669"/>
    <property type="project" value="InterPro"/>
</dbReference>
<dbReference type="KEGG" id="rbc:BN938_2961"/>
<evidence type="ECO:0000313" key="11">
    <source>
        <dbReference type="EMBL" id="CDN33026.1"/>
    </source>
</evidence>
<comment type="catalytic activity">
    <reaction evidence="5">
        <text>L-glutamate 5-semialdehyde + NAD(+) + H2O = L-glutamate + NADH + 2 H(+)</text>
        <dbReference type="Rhea" id="RHEA:30235"/>
        <dbReference type="ChEBI" id="CHEBI:15377"/>
        <dbReference type="ChEBI" id="CHEBI:15378"/>
        <dbReference type="ChEBI" id="CHEBI:29985"/>
        <dbReference type="ChEBI" id="CHEBI:57540"/>
        <dbReference type="ChEBI" id="CHEBI:57945"/>
        <dbReference type="ChEBI" id="CHEBI:58066"/>
        <dbReference type="EC" id="1.2.1.88"/>
    </reaction>
</comment>
<dbReference type="EC" id="1.2.1.88" evidence="2"/>
<sequence length="1134" mass="127847">MEQITAKQVEQWAESLLEKCNAELTKEERKEQHKYATLIRNPKDKIFLSKLLDESSQIRDSKKLAKRIKILIDQYGVPEFFTPLEKFLLHSYKAVGYQFDAIAVPIFKKYLRWSTEAVIIHEERPKLTNHLKDRYTNQIGQNVNLLGEVVIGDGEAAHRYNHYLEALEYPDINYISIKLSGIYAQMQPLNYKQAREELRELLITIYQKAVDNPYTNDRGEKQAKFINLDMEEYKDAHLTMDLFIEVLSLPQFKNLHAGIVIQAYLPDAYHLQTQLLEWAKRRVADGGAPVKMRLVKGANLQMESVVSSLRGWANPVRSSKVEVDANYLHIMDRAMQPENARAVHIGIASHNLFSIGYAHLKSKEMEVEEYVTFEMLEGMANQLWRAMRSFGKQIILYTPVVKDEHFLNAVSYLVRRLDENTGPENFLSYSFGLTPNTKEWDYLKNQFDEAYSMKDSIAAIPTRTQDRRNETHTEVFDTFRNEPDTDFDLKANKAWAEAIIEKWSKKPLEIIPLQIGDEQIVTEKRIKYEDRCQDGYIPYEMSTADAAQMQRMLDMSEKSSWRDTAIEERIEILHKAGNLMADNRGDLIGVMAAVTSKTLTEGDVEVSEAIDFCRFYPLTMRDLLKEKGVKITPKGSILVISPWNFPLAIPVGGVVAALAGGNSVILKPATVSAPVMWEACKLLWEAGVPRDALQIVITNGREPLNLLTKSPIIKHIILTGGTDTAQRIAVGNPRVPLSAETGGKNAIIITSKGDRDKAIMNAVASAFGNAGQKCSACSLLLVEKSVFDDPSFRSKMVDCASSYHTGSPWDMTNTVGPMITNDNDKLINAILNKEEGTEWLIPPVFLDQKKYILRPTILWGAKPHNYTFHTELFAPFLTVGSVDSLEQAIEFVNNLDYGLTSGLQSLDEAEIALWKETLEAGNLYINRGITGAIVNRQPFGGMKLSAFGGGIKAGGINYVSCFTNVANNGELAQDNYEQAYAQEFAKARDVNNLYGEQNIFRYLPLKKMALRVFENDSIEDIRLIAKAAKVARTPLIISVSESDAKNGDILELGCTVVNESVESFIRSLAKYDRVRTCSADIPQELYDAAANVNKYIANATVVLNGRFELLHYLKEQSVTHEYHRYGSITEVPEV</sequence>
<dbReference type="HOGENOM" id="CLU_005682_2_0_10"/>
<dbReference type="GO" id="GO:0003700">
    <property type="term" value="F:DNA-binding transcription factor activity"/>
    <property type="evidence" value="ECO:0007669"/>
    <property type="project" value="InterPro"/>
</dbReference>
<evidence type="ECO:0000259" key="10">
    <source>
        <dbReference type="Pfam" id="PF01619"/>
    </source>
</evidence>
<dbReference type="Gene3D" id="3.40.605.10">
    <property type="entry name" value="Aldehyde Dehydrogenase, Chain A, domain 1"/>
    <property type="match status" value="1"/>
</dbReference>
<keyword evidence="4" id="KW-0520">NAD</keyword>
<dbReference type="InterPro" id="IPR016162">
    <property type="entry name" value="Ald_DH_N"/>
</dbReference>
<dbReference type="SUPFAM" id="SSF51730">
    <property type="entry name" value="FAD-linked oxidoreductase"/>
    <property type="match status" value="1"/>
</dbReference>